<evidence type="ECO:0000256" key="2">
    <source>
        <dbReference type="SAM" id="MobiDB-lite"/>
    </source>
</evidence>
<keyword evidence="5" id="KW-1185">Reference proteome</keyword>
<dbReference type="Gene3D" id="3.40.50.850">
    <property type="entry name" value="Isochorismatase-like"/>
    <property type="match status" value="1"/>
</dbReference>
<dbReference type="InterPro" id="IPR000868">
    <property type="entry name" value="Isochorismatase-like_dom"/>
</dbReference>
<feature type="compositionally biased region" description="Basic residues" evidence="2">
    <location>
        <begin position="222"/>
        <end position="238"/>
    </location>
</feature>
<evidence type="ECO:0000313" key="4">
    <source>
        <dbReference type="EMBL" id="MCS0634474.1"/>
    </source>
</evidence>
<dbReference type="InterPro" id="IPR050272">
    <property type="entry name" value="Isochorismatase-like_hydrls"/>
</dbReference>
<reference evidence="4" key="1">
    <citation type="submission" date="2022-08" db="EMBL/GenBank/DDBJ databases">
        <authorList>
            <person name="Somphong A."/>
            <person name="Phongsopitanun W."/>
        </authorList>
    </citation>
    <scope>NUCLEOTIDE SEQUENCE</scope>
    <source>
        <strain evidence="4">LP05-1</strain>
    </source>
</reference>
<dbReference type="GO" id="GO:0016787">
    <property type="term" value="F:hydrolase activity"/>
    <property type="evidence" value="ECO:0007669"/>
    <property type="project" value="UniProtKB-KW"/>
</dbReference>
<evidence type="ECO:0000313" key="5">
    <source>
        <dbReference type="Proteomes" id="UP001431313"/>
    </source>
</evidence>
<evidence type="ECO:0000256" key="1">
    <source>
        <dbReference type="ARBA" id="ARBA00022801"/>
    </source>
</evidence>
<dbReference type="CDD" id="cd00431">
    <property type="entry name" value="cysteine_hydrolases"/>
    <property type="match status" value="1"/>
</dbReference>
<name>A0ABT2CCW5_9ACTN</name>
<dbReference type="SUPFAM" id="SSF52499">
    <property type="entry name" value="Isochorismatase-like hydrolases"/>
    <property type="match status" value="1"/>
</dbReference>
<evidence type="ECO:0000259" key="3">
    <source>
        <dbReference type="Pfam" id="PF00857"/>
    </source>
</evidence>
<dbReference type="Pfam" id="PF00857">
    <property type="entry name" value="Isochorismatase"/>
    <property type="match status" value="1"/>
</dbReference>
<dbReference type="PANTHER" id="PTHR43540:SF6">
    <property type="entry name" value="ISOCHORISMATASE-LIKE DOMAIN-CONTAINING PROTEIN"/>
    <property type="match status" value="1"/>
</dbReference>
<dbReference type="InterPro" id="IPR036380">
    <property type="entry name" value="Isochorismatase-like_sf"/>
</dbReference>
<feature type="region of interest" description="Disordered" evidence="2">
    <location>
        <begin position="215"/>
        <end position="238"/>
    </location>
</feature>
<dbReference type="EMBL" id="JANUGQ010000001">
    <property type="protein sequence ID" value="MCS0634474.1"/>
    <property type="molecule type" value="Genomic_DNA"/>
</dbReference>
<sequence length="238" mass="26535">MYTEEWVAARARDAYERGRASFEVRPERTALLVIDMQDEFVRTGWSPYWVPAATRMAVRLRRLVEACRAASVPVIWTIFDDTHLGLDRPRALRRLPHADTGWCRPGPAEVWGPMGCRPDEVVIRKPSYGAFYDTPLDTVLRNLGRDTVVVTGTLTNYCCGTTARQAYERGYQVVFGSDVTATDDESRQEPELAVLRKGFALVLTAEEIAAALAGGGASGAGGRRRGRWWATSRRGRGR</sequence>
<gene>
    <name evidence="4" type="ORF">NX801_02090</name>
</gene>
<feature type="domain" description="Isochorismatase-like" evidence="3">
    <location>
        <begin position="29"/>
        <end position="207"/>
    </location>
</feature>
<dbReference type="PANTHER" id="PTHR43540">
    <property type="entry name" value="PEROXYUREIDOACRYLATE/UREIDOACRYLATE AMIDOHYDROLASE-RELATED"/>
    <property type="match status" value="1"/>
</dbReference>
<protein>
    <submittedName>
        <fullName evidence="4">Cysteine hydrolase</fullName>
    </submittedName>
</protein>
<organism evidence="4 5">
    <name type="scientific">Streptomyces pyxinae</name>
    <dbReference type="NCBI Taxonomy" id="2970734"/>
    <lineage>
        <taxon>Bacteria</taxon>
        <taxon>Bacillati</taxon>
        <taxon>Actinomycetota</taxon>
        <taxon>Actinomycetes</taxon>
        <taxon>Kitasatosporales</taxon>
        <taxon>Streptomycetaceae</taxon>
        <taxon>Streptomyces</taxon>
    </lineage>
</organism>
<keyword evidence="1 4" id="KW-0378">Hydrolase</keyword>
<dbReference type="RefSeq" id="WP_258784982.1">
    <property type="nucleotide sequence ID" value="NZ_JANUGQ010000001.1"/>
</dbReference>
<comment type="caution">
    <text evidence="4">The sequence shown here is derived from an EMBL/GenBank/DDBJ whole genome shotgun (WGS) entry which is preliminary data.</text>
</comment>
<accession>A0ABT2CCW5</accession>
<dbReference type="Proteomes" id="UP001431313">
    <property type="component" value="Unassembled WGS sequence"/>
</dbReference>
<proteinExistence type="predicted"/>